<gene>
    <name evidence="1" type="ORF">G2W53_007592</name>
</gene>
<sequence>MRSDRLTHLWNNTFNLYFFNSFEIQSAFLVLNVVRHDFTLLPCDHESHSSIKSAQIPKYKAKQLESHSRINSTRIPKYKAKRSTYREAIRLTHLCNNTFDLYFLKSIEIQLRFSVQNVFTNDFTQVAHHHESHSRITSTRIPKYKAKRSVSLTCATTPLTCSY</sequence>
<dbReference type="EMBL" id="JAAIUW010000003">
    <property type="protein sequence ID" value="KAF7839110.1"/>
    <property type="molecule type" value="Genomic_DNA"/>
</dbReference>
<keyword evidence="2" id="KW-1185">Reference proteome</keyword>
<evidence type="ECO:0000313" key="1">
    <source>
        <dbReference type="EMBL" id="KAF7839110.1"/>
    </source>
</evidence>
<dbReference type="AlphaFoldDB" id="A0A834X6Z6"/>
<dbReference type="Proteomes" id="UP000634136">
    <property type="component" value="Unassembled WGS sequence"/>
</dbReference>
<protein>
    <submittedName>
        <fullName evidence="1">Uncharacterized protein</fullName>
    </submittedName>
</protein>
<reference evidence="1" key="1">
    <citation type="submission" date="2020-09" db="EMBL/GenBank/DDBJ databases">
        <title>Genome-Enabled Discovery of Anthraquinone Biosynthesis in Senna tora.</title>
        <authorList>
            <person name="Kang S.-H."/>
            <person name="Pandey R.P."/>
            <person name="Lee C.-M."/>
            <person name="Sim J.-S."/>
            <person name="Jeong J.-T."/>
            <person name="Choi B.-S."/>
            <person name="Jung M."/>
            <person name="Ginzburg D."/>
            <person name="Zhao K."/>
            <person name="Won S.Y."/>
            <person name="Oh T.-J."/>
            <person name="Yu Y."/>
            <person name="Kim N.-H."/>
            <person name="Lee O.R."/>
            <person name="Lee T.-H."/>
            <person name="Bashyal P."/>
            <person name="Kim T.-S."/>
            <person name="Lee W.-H."/>
            <person name="Kawkins C."/>
            <person name="Kim C.-K."/>
            <person name="Kim J.S."/>
            <person name="Ahn B.O."/>
            <person name="Rhee S.Y."/>
            <person name="Sohng J.K."/>
        </authorList>
    </citation>
    <scope>NUCLEOTIDE SEQUENCE</scope>
    <source>
        <tissue evidence="1">Leaf</tissue>
    </source>
</reference>
<comment type="caution">
    <text evidence="1">The sequence shown here is derived from an EMBL/GenBank/DDBJ whole genome shotgun (WGS) entry which is preliminary data.</text>
</comment>
<organism evidence="1 2">
    <name type="scientific">Senna tora</name>
    <dbReference type="NCBI Taxonomy" id="362788"/>
    <lineage>
        <taxon>Eukaryota</taxon>
        <taxon>Viridiplantae</taxon>
        <taxon>Streptophyta</taxon>
        <taxon>Embryophyta</taxon>
        <taxon>Tracheophyta</taxon>
        <taxon>Spermatophyta</taxon>
        <taxon>Magnoliopsida</taxon>
        <taxon>eudicotyledons</taxon>
        <taxon>Gunneridae</taxon>
        <taxon>Pentapetalae</taxon>
        <taxon>rosids</taxon>
        <taxon>fabids</taxon>
        <taxon>Fabales</taxon>
        <taxon>Fabaceae</taxon>
        <taxon>Caesalpinioideae</taxon>
        <taxon>Cassia clade</taxon>
        <taxon>Senna</taxon>
    </lineage>
</organism>
<evidence type="ECO:0000313" key="2">
    <source>
        <dbReference type="Proteomes" id="UP000634136"/>
    </source>
</evidence>
<accession>A0A834X6Z6</accession>
<name>A0A834X6Z6_9FABA</name>
<proteinExistence type="predicted"/>